<dbReference type="PROSITE" id="PS01049">
    <property type="entry name" value="YJEF_C_1"/>
    <property type="match status" value="1"/>
</dbReference>
<feature type="binding site" evidence="17">
    <location>
        <begin position="390"/>
        <end position="394"/>
    </location>
    <ligand>
        <name>AMP</name>
        <dbReference type="ChEBI" id="CHEBI:456215"/>
    </ligand>
</feature>
<evidence type="ECO:0000256" key="3">
    <source>
        <dbReference type="ARBA" id="ARBA00006001"/>
    </source>
</evidence>
<comment type="function">
    <text evidence="18">Catalyzes the epimerization of the S- and R-forms of NAD(P)HX, a damaged form of NAD(P)H that is a result of enzymatic or heat-dependent hydration. This is a prerequisite for the S-specific NAD(P)H-hydrate dehydratase to allow the repair of both epimers of NAD(P)HX.</text>
</comment>
<dbReference type="Gene3D" id="3.40.50.10260">
    <property type="entry name" value="YjeF N-terminal domain"/>
    <property type="match status" value="1"/>
</dbReference>
<evidence type="ECO:0000259" key="21">
    <source>
        <dbReference type="PROSITE" id="PS51385"/>
    </source>
</evidence>
<comment type="cofactor">
    <cofactor evidence="17">
        <name>Mg(2+)</name>
        <dbReference type="ChEBI" id="CHEBI:18420"/>
    </cofactor>
</comment>
<keyword evidence="23" id="KW-1185">Reference proteome</keyword>
<evidence type="ECO:0000256" key="9">
    <source>
        <dbReference type="ARBA" id="ARBA00022958"/>
    </source>
</evidence>
<evidence type="ECO:0000256" key="2">
    <source>
        <dbReference type="ARBA" id="ARBA00000909"/>
    </source>
</evidence>
<feature type="binding site" evidence="18">
    <location>
        <position position="149"/>
    </location>
    <ligand>
        <name>(6S)-NADPHX</name>
        <dbReference type="ChEBI" id="CHEBI:64076"/>
    </ligand>
</feature>
<comment type="caution">
    <text evidence="22">The sequence shown here is derived from an EMBL/GenBank/DDBJ whole genome shotgun (WGS) entry which is preliminary data.</text>
</comment>
<evidence type="ECO:0000256" key="13">
    <source>
        <dbReference type="ARBA" id="ARBA00023268"/>
    </source>
</evidence>
<keyword evidence="11 18" id="KW-0413">Isomerase</keyword>
<evidence type="ECO:0000256" key="17">
    <source>
        <dbReference type="HAMAP-Rule" id="MF_01965"/>
    </source>
</evidence>
<sequence>MAGVWPVAEIRAAEDRVRAGLPEGSLMARAARAIAVQARAMLGFGYGARVLLLVGSGDNGADALYAGAQLARRGIAVQAVAADPARVDGAALAALRRAGGRLIPLERAGDADLIVDGLLGIGASGPLRGALVPLVRHASDSPAPVLAIDLPSGVDPDTGAVAGPAVRADVTVCMGALKPGLLVGAGRLHAGRLLVVDLGLHAELAGLTELAQPMIRRLDEDEIAAALLEPGPDDDKYTRGVVGVAAGSQAYPGAAQLCVGSARLGGVGAVRYAGHAAHEVVRRWPEVLVTETVAEAGRVQAWVVGPGLGSTSDAVKSLRGVLGSDVPAVVDADGLNLLVERRQLLSDRGAATVLTPHDREFERLFGPVGTDRIAAARRAAAESGAVVLLKGYATVVAEPDGHCYLNPTGTAALATAGSGDVLAGLTGSLLAAGIQPGLAAATAAYLHGAAGARAAQDGPVVASDLLPALRAELAALTT</sequence>
<comment type="catalytic activity">
    <reaction evidence="15 17 19">
        <text>(6S)-NADHX + ADP = AMP + phosphate + NADH + H(+)</text>
        <dbReference type="Rhea" id="RHEA:32223"/>
        <dbReference type="ChEBI" id="CHEBI:15378"/>
        <dbReference type="ChEBI" id="CHEBI:43474"/>
        <dbReference type="ChEBI" id="CHEBI:57945"/>
        <dbReference type="ChEBI" id="CHEBI:64074"/>
        <dbReference type="ChEBI" id="CHEBI:456215"/>
        <dbReference type="ChEBI" id="CHEBI:456216"/>
        <dbReference type="EC" id="4.2.1.136"/>
    </reaction>
</comment>
<comment type="function">
    <text evidence="14 19">Bifunctional enzyme that catalyzes the epimerization of the S- and R-forms of NAD(P)HX and the dehydration of the S-form of NAD(P)HX at the expense of ADP, which is converted to AMP. This allows the repair of both epimers of NAD(P)HX, a damaged form of NAD(P)H that is a result of enzymatic or heat-dependent hydration.</text>
</comment>
<dbReference type="RefSeq" id="WP_311421360.1">
    <property type="nucleotide sequence ID" value="NZ_JAVREH010000002.1"/>
</dbReference>
<keyword evidence="12 17" id="KW-0456">Lyase</keyword>
<dbReference type="Gene3D" id="3.40.1190.20">
    <property type="match status" value="1"/>
</dbReference>
<dbReference type="InterPro" id="IPR030677">
    <property type="entry name" value="Nnr"/>
</dbReference>
<dbReference type="NCBIfam" id="TIGR00196">
    <property type="entry name" value="yjeF_cterm"/>
    <property type="match status" value="1"/>
</dbReference>
<keyword evidence="7 17" id="KW-0067">ATP-binding</keyword>
<feature type="binding site" evidence="17">
    <location>
        <position position="420"/>
    </location>
    <ligand>
        <name>(6S)-NADPHX</name>
        <dbReference type="ChEBI" id="CHEBI:64076"/>
    </ligand>
</feature>
<evidence type="ECO:0000256" key="8">
    <source>
        <dbReference type="ARBA" id="ARBA00022857"/>
    </source>
</evidence>
<comment type="subunit">
    <text evidence="17">Homotetramer.</text>
</comment>
<evidence type="ECO:0000256" key="7">
    <source>
        <dbReference type="ARBA" id="ARBA00022840"/>
    </source>
</evidence>
<reference evidence="23" key="1">
    <citation type="submission" date="2023-07" db="EMBL/GenBank/DDBJ databases">
        <title>30 novel species of actinomycetes from the DSMZ collection.</title>
        <authorList>
            <person name="Nouioui I."/>
        </authorList>
    </citation>
    <scope>NUCLEOTIDE SEQUENCE [LARGE SCALE GENOMIC DNA]</scope>
    <source>
        <strain evidence="23">DSM 44399</strain>
    </source>
</reference>
<comment type="catalytic activity">
    <reaction evidence="1 18 19">
        <text>(6R)-NADHX = (6S)-NADHX</text>
        <dbReference type="Rhea" id="RHEA:32215"/>
        <dbReference type="ChEBI" id="CHEBI:64074"/>
        <dbReference type="ChEBI" id="CHEBI:64075"/>
        <dbReference type="EC" id="5.1.99.6"/>
    </reaction>
</comment>
<comment type="catalytic activity">
    <reaction evidence="16 17 19">
        <text>(6S)-NADPHX + ADP = AMP + phosphate + NADPH + H(+)</text>
        <dbReference type="Rhea" id="RHEA:32235"/>
        <dbReference type="ChEBI" id="CHEBI:15378"/>
        <dbReference type="ChEBI" id="CHEBI:43474"/>
        <dbReference type="ChEBI" id="CHEBI:57783"/>
        <dbReference type="ChEBI" id="CHEBI:64076"/>
        <dbReference type="ChEBI" id="CHEBI:456215"/>
        <dbReference type="ChEBI" id="CHEBI:456216"/>
        <dbReference type="EC" id="4.2.1.136"/>
    </reaction>
</comment>
<evidence type="ECO:0000256" key="4">
    <source>
        <dbReference type="ARBA" id="ARBA00009524"/>
    </source>
</evidence>
<keyword evidence="8 17" id="KW-0521">NADP</keyword>
<comment type="catalytic activity">
    <reaction evidence="2 18 19">
        <text>(6R)-NADPHX = (6S)-NADPHX</text>
        <dbReference type="Rhea" id="RHEA:32227"/>
        <dbReference type="ChEBI" id="CHEBI:64076"/>
        <dbReference type="ChEBI" id="CHEBI:64077"/>
        <dbReference type="EC" id="5.1.99.6"/>
    </reaction>
</comment>
<dbReference type="SUPFAM" id="SSF64153">
    <property type="entry name" value="YjeF N-terminal domain-like"/>
    <property type="match status" value="1"/>
</dbReference>
<dbReference type="Proteomes" id="UP001183176">
    <property type="component" value="Unassembled WGS sequence"/>
</dbReference>
<evidence type="ECO:0000256" key="1">
    <source>
        <dbReference type="ARBA" id="ARBA00000013"/>
    </source>
</evidence>
<feature type="binding site" evidence="17">
    <location>
        <position position="357"/>
    </location>
    <ligand>
        <name>(6S)-NADPHX</name>
        <dbReference type="ChEBI" id="CHEBI:64076"/>
    </ligand>
</feature>
<keyword evidence="6 17" id="KW-0547">Nucleotide-binding</keyword>
<dbReference type="EC" id="5.1.99.6" evidence="19"/>
<evidence type="ECO:0000256" key="15">
    <source>
        <dbReference type="ARBA" id="ARBA00048238"/>
    </source>
</evidence>
<evidence type="ECO:0000256" key="6">
    <source>
        <dbReference type="ARBA" id="ARBA00022741"/>
    </source>
</evidence>
<evidence type="ECO:0000256" key="19">
    <source>
        <dbReference type="PIRNR" id="PIRNR017184"/>
    </source>
</evidence>
<keyword evidence="5 18" id="KW-0479">Metal-binding</keyword>
<feature type="binding site" evidence="18">
    <location>
        <position position="59"/>
    </location>
    <ligand>
        <name>K(+)</name>
        <dbReference type="ChEBI" id="CHEBI:29103"/>
    </ligand>
</feature>
<evidence type="ECO:0000256" key="14">
    <source>
        <dbReference type="ARBA" id="ARBA00025153"/>
    </source>
</evidence>
<evidence type="ECO:0000256" key="5">
    <source>
        <dbReference type="ARBA" id="ARBA00022723"/>
    </source>
</evidence>
<dbReference type="HAMAP" id="MF_01965">
    <property type="entry name" value="NADHX_dehydratase"/>
    <property type="match status" value="1"/>
</dbReference>
<dbReference type="NCBIfam" id="TIGR00197">
    <property type="entry name" value="yjeF_nterm"/>
    <property type="match status" value="1"/>
</dbReference>
<feature type="binding site" evidence="17">
    <location>
        <position position="307"/>
    </location>
    <ligand>
        <name>(6S)-NADPHX</name>
        <dbReference type="ChEBI" id="CHEBI:64076"/>
    </ligand>
</feature>
<comment type="caution">
    <text evidence="18">Lacks conserved residue(s) required for the propagation of feature annotation.</text>
</comment>
<dbReference type="InterPro" id="IPR004443">
    <property type="entry name" value="YjeF_N_dom"/>
</dbReference>
<evidence type="ECO:0000256" key="12">
    <source>
        <dbReference type="ARBA" id="ARBA00023239"/>
    </source>
</evidence>
<dbReference type="PROSITE" id="PS51385">
    <property type="entry name" value="YJEF_N"/>
    <property type="match status" value="1"/>
</dbReference>
<dbReference type="Pfam" id="PF01256">
    <property type="entry name" value="Carb_kinase"/>
    <property type="match status" value="1"/>
</dbReference>
<dbReference type="HAMAP" id="MF_01966">
    <property type="entry name" value="NADHX_epimerase"/>
    <property type="match status" value="1"/>
</dbReference>
<dbReference type="CDD" id="cd01171">
    <property type="entry name" value="YXKO-related"/>
    <property type="match status" value="1"/>
</dbReference>
<feature type="domain" description="YjeF C-terminal" evidence="20">
    <location>
        <begin position="219"/>
        <end position="476"/>
    </location>
</feature>
<feature type="binding site" evidence="17">
    <location>
        <position position="419"/>
    </location>
    <ligand>
        <name>AMP</name>
        <dbReference type="ChEBI" id="CHEBI:456215"/>
    </ligand>
</feature>
<keyword evidence="13" id="KW-0511">Multifunctional enzyme</keyword>
<evidence type="ECO:0000313" key="23">
    <source>
        <dbReference type="Proteomes" id="UP001183176"/>
    </source>
</evidence>
<dbReference type="InterPro" id="IPR036652">
    <property type="entry name" value="YjeF_N_dom_sf"/>
</dbReference>
<evidence type="ECO:0000313" key="22">
    <source>
        <dbReference type="EMBL" id="MDT0260204.1"/>
    </source>
</evidence>
<organism evidence="22 23">
    <name type="scientific">Jatrophihabitans lederbergiae</name>
    <dbReference type="NCBI Taxonomy" id="3075547"/>
    <lineage>
        <taxon>Bacteria</taxon>
        <taxon>Bacillati</taxon>
        <taxon>Actinomycetota</taxon>
        <taxon>Actinomycetes</taxon>
        <taxon>Jatrophihabitantales</taxon>
        <taxon>Jatrophihabitantaceae</taxon>
        <taxon>Jatrophihabitans</taxon>
    </lineage>
</organism>
<dbReference type="PIRSF" id="PIRSF017184">
    <property type="entry name" value="Nnr"/>
    <property type="match status" value="1"/>
</dbReference>
<dbReference type="InterPro" id="IPR017953">
    <property type="entry name" value="Carbohydrate_kinase_pred_CS"/>
</dbReference>
<comment type="similarity">
    <text evidence="17">Belongs to the NnrD/CARKD family.</text>
</comment>
<feature type="binding site" evidence="18">
    <location>
        <position position="152"/>
    </location>
    <ligand>
        <name>K(+)</name>
        <dbReference type="ChEBI" id="CHEBI:29103"/>
    </ligand>
</feature>
<comment type="similarity">
    <text evidence="4 19">In the C-terminal section; belongs to the NnrD/CARKD family.</text>
</comment>
<feature type="domain" description="YjeF N-terminal" evidence="21">
    <location>
        <begin position="10"/>
        <end position="206"/>
    </location>
</feature>
<comment type="function">
    <text evidence="17">Catalyzes the dehydration of the S-form of NAD(P)HX at the expense of ADP, which is converted to AMP. Together with NAD(P)HX epimerase, which catalyzes the epimerization of the S- and R-forms, the enzyme allows the repair of both epimers of NAD(P)HX, a damaged form of NAD(P)H that is a result of enzymatic or heat-dependent hydration.</text>
</comment>
<feature type="binding site" evidence="18">
    <location>
        <begin position="120"/>
        <end position="126"/>
    </location>
    <ligand>
        <name>(6S)-NADPHX</name>
        <dbReference type="ChEBI" id="CHEBI:64076"/>
    </ligand>
</feature>
<feature type="binding site" evidence="18">
    <location>
        <begin position="58"/>
        <end position="62"/>
    </location>
    <ligand>
        <name>(6S)-NADPHX</name>
        <dbReference type="ChEBI" id="CHEBI:64076"/>
    </ligand>
</feature>
<comment type="similarity">
    <text evidence="3 19">In the N-terminal section; belongs to the NnrE/AIBP family.</text>
</comment>
<dbReference type="InterPro" id="IPR029056">
    <property type="entry name" value="Ribokinase-like"/>
</dbReference>
<evidence type="ECO:0000256" key="16">
    <source>
        <dbReference type="ARBA" id="ARBA00049209"/>
    </source>
</evidence>
<evidence type="ECO:0000256" key="11">
    <source>
        <dbReference type="ARBA" id="ARBA00023235"/>
    </source>
</evidence>
<feature type="binding site" evidence="17">
    <location>
        <position position="254"/>
    </location>
    <ligand>
        <name>(6S)-NADPHX</name>
        <dbReference type="ChEBI" id="CHEBI:64076"/>
    </ligand>
</feature>
<evidence type="ECO:0000259" key="20">
    <source>
        <dbReference type="PROSITE" id="PS51383"/>
    </source>
</evidence>
<comment type="cofactor">
    <cofactor evidence="18 19">
        <name>K(+)</name>
        <dbReference type="ChEBI" id="CHEBI:29103"/>
    </cofactor>
    <text evidence="18 19">Binds 1 potassium ion per subunit.</text>
</comment>
<keyword evidence="9 18" id="KW-0630">Potassium</keyword>
<dbReference type="EMBL" id="JAVREH010000002">
    <property type="protein sequence ID" value="MDT0260204.1"/>
    <property type="molecule type" value="Genomic_DNA"/>
</dbReference>
<evidence type="ECO:0000256" key="18">
    <source>
        <dbReference type="HAMAP-Rule" id="MF_01966"/>
    </source>
</evidence>
<comment type="similarity">
    <text evidence="18">Belongs to the NnrE/AIBP family.</text>
</comment>
<dbReference type="EC" id="4.2.1.136" evidence="19"/>
<dbReference type="PANTHER" id="PTHR12592:SF0">
    <property type="entry name" value="ATP-DEPENDENT (S)-NAD(P)H-HYDRATE DEHYDRATASE"/>
    <property type="match status" value="1"/>
</dbReference>
<protein>
    <recommendedName>
        <fullName evidence="19">Bifunctional NAD(P)H-hydrate repair enzyme</fullName>
    </recommendedName>
    <alternativeName>
        <fullName evidence="19">Nicotinamide nucleotide repair protein</fullName>
    </alternativeName>
    <domain>
        <recommendedName>
            <fullName evidence="19">ADP-dependent (S)-NAD(P)H-hydrate dehydratase</fullName>
            <ecNumber evidence="19">4.2.1.136</ecNumber>
        </recommendedName>
        <alternativeName>
            <fullName evidence="19">ADP-dependent NAD(P)HX dehydratase</fullName>
        </alternativeName>
    </domain>
    <domain>
        <recommendedName>
            <fullName evidence="19">NAD(P)H-hydrate epimerase</fullName>
            <ecNumber evidence="19">5.1.99.6</ecNumber>
        </recommendedName>
    </domain>
</protein>
<accession>A0ABU2J5D8</accession>
<name>A0ABU2J5D8_9ACTN</name>
<dbReference type="InterPro" id="IPR000631">
    <property type="entry name" value="CARKD"/>
</dbReference>
<dbReference type="Pfam" id="PF03853">
    <property type="entry name" value="YjeF_N"/>
    <property type="match status" value="1"/>
</dbReference>
<dbReference type="SUPFAM" id="SSF53613">
    <property type="entry name" value="Ribokinase-like"/>
    <property type="match status" value="1"/>
</dbReference>
<dbReference type="PANTHER" id="PTHR12592">
    <property type="entry name" value="ATP-DEPENDENT (S)-NAD(P)H-HYDRATE DEHYDRATASE FAMILY MEMBER"/>
    <property type="match status" value="1"/>
</dbReference>
<feature type="binding site" evidence="18">
    <location>
        <position position="116"/>
    </location>
    <ligand>
        <name>K(+)</name>
        <dbReference type="ChEBI" id="CHEBI:29103"/>
    </ligand>
</feature>
<gene>
    <name evidence="18" type="primary">nnrE</name>
    <name evidence="17" type="synonym">nnrD</name>
    <name evidence="22" type="ORF">RM423_02235</name>
</gene>
<evidence type="ECO:0000256" key="10">
    <source>
        <dbReference type="ARBA" id="ARBA00023027"/>
    </source>
</evidence>
<proteinExistence type="inferred from homology"/>
<dbReference type="PROSITE" id="PS51383">
    <property type="entry name" value="YJEF_C_3"/>
    <property type="match status" value="1"/>
</dbReference>
<keyword evidence="10 17" id="KW-0520">NAD</keyword>